<comment type="similarity">
    <text evidence="1">Belongs to the peptidase C40 family.</text>
</comment>
<feature type="chain" id="PRO_5029465995" evidence="7">
    <location>
        <begin position="36"/>
        <end position="389"/>
    </location>
</feature>
<feature type="domain" description="NlpC/P60" evidence="8">
    <location>
        <begin position="272"/>
        <end position="389"/>
    </location>
</feature>
<dbReference type="GO" id="GO:0008234">
    <property type="term" value="F:cysteine-type peptidase activity"/>
    <property type="evidence" value="ECO:0007669"/>
    <property type="project" value="UniProtKB-KW"/>
</dbReference>
<dbReference type="EMBL" id="JAAGWF010000002">
    <property type="protein sequence ID" value="NEK56357.1"/>
    <property type="molecule type" value="Genomic_DNA"/>
</dbReference>
<dbReference type="PROSITE" id="PS51935">
    <property type="entry name" value="NLPC_P60"/>
    <property type="match status" value="1"/>
</dbReference>
<gene>
    <name evidence="9" type="ORF">GCU56_00525</name>
</gene>
<evidence type="ECO:0000256" key="7">
    <source>
        <dbReference type="SAM" id="SignalP"/>
    </source>
</evidence>
<protein>
    <submittedName>
        <fullName evidence="9">C40 family peptidase</fullName>
    </submittedName>
</protein>
<reference evidence="9 10" key="1">
    <citation type="submission" date="2020-02" db="EMBL/GenBank/DDBJ databases">
        <title>Geodermatophilus sabuli CPCC 205279 I12A-02694.</title>
        <authorList>
            <person name="Jiang Z."/>
        </authorList>
    </citation>
    <scope>NUCLEOTIDE SEQUENCE [LARGE SCALE GENOMIC DNA]</scope>
    <source>
        <strain evidence="9 10">I12A-02694</strain>
    </source>
</reference>
<keyword evidence="5" id="KW-0175">Coiled coil</keyword>
<name>A0A7K3VXK6_9ACTN</name>
<keyword evidence="3" id="KW-0378">Hydrolase</keyword>
<dbReference type="Pfam" id="PF00877">
    <property type="entry name" value="NLPC_P60"/>
    <property type="match status" value="1"/>
</dbReference>
<feature type="coiled-coil region" evidence="5">
    <location>
        <begin position="57"/>
        <end position="98"/>
    </location>
</feature>
<dbReference type="InterPro" id="IPR000064">
    <property type="entry name" value="NLP_P60_dom"/>
</dbReference>
<evidence type="ECO:0000313" key="9">
    <source>
        <dbReference type="EMBL" id="NEK56357.1"/>
    </source>
</evidence>
<evidence type="ECO:0000256" key="5">
    <source>
        <dbReference type="SAM" id="Coils"/>
    </source>
</evidence>
<evidence type="ECO:0000256" key="3">
    <source>
        <dbReference type="ARBA" id="ARBA00022801"/>
    </source>
</evidence>
<evidence type="ECO:0000259" key="8">
    <source>
        <dbReference type="PROSITE" id="PS51935"/>
    </source>
</evidence>
<evidence type="ECO:0000256" key="6">
    <source>
        <dbReference type="SAM" id="MobiDB-lite"/>
    </source>
</evidence>
<organism evidence="9 10">
    <name type="scientific">Geodermatophilus sabuli</name>
    <dbReference type="NCBI Taxonomy" id="1564158"/>
    <lineage>
        <taxon>Bacteria</taxon>
        <taxon>Bacillati</taxon>
        <taxon>Actinomycetota</taxon>
        <taxon>Actinomycetes</taxon>
        <taxon>Geodermatophilales</taxon>
        <taxon>Geodermatophilaceae</taxon>
        <taxon>Geodermatophilus</taxon>
    </lineage>
</organism>
<evidence type="ECO:0000256" key="4">
    <source>
        <dbReference type="ARBA" id="ARBA00022807"/>
    </source>
</evidence>
<feature type="compositionally biased region" description="Low complexity" evidence="6">
    <location>
        <begin position="234"/>
        <end position="243"/>
    </location>
</feature>
<dbReference type="InterPro" id="IPR038765">
    <property type="entry name" value="Papain-like_cys_pep_sf"/>
</dbReference>
<sequence>MASSHAPARRLSAPRLLIGLVAVGGLTLTAAPAAAAPEDPTTSQEAAALVADRARQLEVVTEEFNEARERLRASQDDAARAAGEVAAAEAALATARERVRAVARGAWTGDRLSTLSAMLTSTSPEEVLDRVGTLQTIADHNNGVLGGAEQATDAADRARSAAERAAGDAQELVDRVSAQQAALDQQVARFQAEYDRLAAEEQRAAREAAEREAAERAAAEQAAAAAAQAAAGGGAAPAEAAPRSTGSGNRSAPAPRAAAAPAPAAAPVVAGSAAAQRAVDTAMAQLGDPYVWAAAGPNSFDCSGLVQYAYAAAGVTLPHSSRMQSTMGAPVSRADLKPGDLVFFYSPVSHVGIYIGNGQMVHASTYGQPVKVAPVDGMGGYNSARRIAG</sequence>
<dbReference type="Gene3D" id="3.90.1720.10">
    <property type="entry name" value="endopeptidase domain like (from Nostoc punctiforme)"/>
    <property type="match status" value="1"/>
</dbReference>
<feature type="compositionally biased region" description="Low complexity" evidence="6">
    <location>
        <begin position="250"/>
        <end position="259"/>
    </location>
</feature>
<evidence type="ECO:0000313" key="10">
    <source>
        <dbReference type="Proteomes" id="UP000470246"/>
    </source>
</evidence>
<evidence type="ECO:0000256" key="1">
    <source>
        <dbReference type="ARBA" id="ARBA00007074"/>
    </source>
</evidence>
<keyword evidence="10" id="KW-1185">Reference proteome</keyword>
<feature type="signal peptide" evidence="7">
    <location>
        <begin position="1"/>
        <end position="35"/>
    </location>
</feature>
<accession>A0A7K3VXK6</accession>
<proteinExistence type="inferred from homology"/>
<keyword evidence="4" id="KW-0788">Thiol protease</keyword>
<dbReference type="InterPro" id="IPR051202">
    <property type="entry name" value="Peptidase_C40"/>
</dbReference>
<dbReference type="SUPFAM" id="SSF54001">
    <property type="entry name" value="Cysteine proteinases"/>
    <property type="match status" value="1"/>
</dbReference>
<keyword evidence="2" id="KW-0645">Protease</keyword>
<dbReference type="AlphaFoldDB" id="A0A7K3VXK6"/>
<feature type="region of interest" description="Disordered" evidence="6">
    <location>
        <begin position="234"/>
        <end position="259"/>
    </location>
</feature>
<dbReference type="GO" id="GO:0006508">
    <property type="term" value="P:proteolysis"/>
    <property type="evidence" value="ECO:0007669"/>
    <property type="project" value="UniProtKB-KW"/>
</dbReference>
<dbReference type="PANTHER" id="PTHR47053:SF1">
    <property type="entry name" value="MUREIN DD-ENDOPEPTIDASE MEPH-RELATED"/>
    <property type="match status" value="1"/>
</dbReference>
<dbReference type="Proteomes" id="UP000470246">
    <property type="component" value="Unassembled WGS sequence"/>
</dbReference>
<evidence type="ECO:0000256" key="2">
    <source>
        <dbReference type="ARBA" id="ARBA00022670"/>
    </source>
</evidence>
<dbReference type="Gene3D" id="6.10.250.3150">
    <property type="match status" value="1"/>
</dbReference>
<feature type="coiled-coil region" evidence="5">
    <location>
        <begin position="180"/>
        <end position="217"/>
    </location>
</feature>
<comment type="caution">
    <text evidence="9">The sequence shown here is derived from an EMBL/GenBank/DDBJ whole genome shotgun (WGS) entry which is preliminary data.</text>
</comment>
<dbReference type="PANTHER" id="PTHR47053">
    <property type="entry name" value="MUREIN DD-ENDOPEPTIDASE MEPH-RELATED"/>
    <property type="match status" value="1"/>
</dbReference>
<keyword evidence="7" id="KW-0732">Signal</keyword>
<dbReference type="RefSeq" id="WP_163479551.1">
    <property type="nucleotide sequence ID" value="NZ_JAAGWF010000002.1"/>
</dbReference>